<feature type="transmembrane region" description="Helical" evidence="5">
    <location>
        <begin position="73"/>
        <end position="93"/>
    </location>
</feature>
<evidence type="ECO:0000256" key="1">
    <source>
        <dbReference type="ARBA" id="ARBA00004141"/>
    </source>
</evidence>
<sequence>MNIALWAGQVALAAIFALSGALKATMSRQRLLETGQTGAAAYPLPVVRFTAICELFAVVGLILPVLLGIAPVLTGWAAAGLAVVMVGAMAMHGRLAVVRHEPAEWRTVGINALIFAVCVFVAAGRL</sequence>
<keyword evidence="4 5" id="KW-0472">Membrane</keyword>
<dbReference type="Proteomes" id="UP001144096">
    <property type="component" value="Unassembled WGS sequence"/>
</dbReference>
<proteinExistence type="predicted"/>
<comment type="caution">
    <text evidence="6">The sequence shown here is derived from an EMBL/GenBank/DDBJ whole genome shotgun (WGS) entry which is preliminary data.</text>
</comment>
<comment type="subcellular location">
    <subcellularLocation>
        <location evidence="1">Membrane</location>
        <topology evidence="1">Multi-pass membrane protein</topology>
    </subcellularLocation>
</comment>
<evidence type="ECO:0000256" key="3">
    <source>
        <dbReference type="ARBA" id="ARBA00022989"/>
    </source>
</evidence>
<reference evidence="6" key="1">
    <citation type="submission" date="2022-06" db="EMBL/GenBank/DDBJ databases">
        <title>Amycolatopsis iheyaensis sp. nov., a new species of the genus Amycolatopsis isolated from soil in Iheya island, Japan.</title>
        <authorList>
            <person name="Ngamcharungchit C."/>
            <person name="Kanto H."/>
            <person name="Take A."/>
            <person name="Intra B."/>
            <person name="Matsumoto A."/>
            <person name="Panbangred W."/>
            <person name="Inahashi Y."/>
        </authorList>
    </citation>
    <scope>NUCLEOTIDE SEQUENCE</scope>
    <source>
        <strain evidence="6">OK19-0408</strain>
    </source>
</reference>
<dbReference type="RefSeq" id="WP_257922576.1">
    <property type="nucleotide sequence ID" value="NZ_JAMXQV010000013.1"/>
</dbReference>
<keyword evidence="2 5" id="KW-0812">Transmembrane</keyword>
<evidence type="ECO:0000256" key="5">
    <source>
        <dbReference type="SAM" id="Phobius"/>
    </source>
</evidence>
<organism evidence="6 7">
    <name type="scientific">Amycolatopsis iheyensis</name>
    <dbReference type="NCBI Taxonomy" id="2945988"/>
    <lineage>
        <taxon>Bacteria</taxon>
        <taxon>Bacillati</taxon>
        <taxon>Actinomycetota</taxon>
        <taxon>Actinomycetes</taxon>
        <taxon>Pseudonocardiales</taxon>
        <taxon>Pseudonocardiaceae</taxon>
        <taxon>Amycolatopsis</taxon>
    </lineage>
</organism>
<protein>
    <submittedName>
        <fullName evidence="6">DoxX family protein</fullName>
    </submittedName>
</protein>
<accession>A0A9X2NFW7</accession>
<name>A0A9X2NFW7_9PSEU</name>
<evidence type="ECO:0000313" key="7">
    <source>
        <dbReference type="Proteomes" id="UP001144096"/>
    </source>
</evidence>
<evidence type="ECO:0000256" key="2">
    <source>
        <dbReference type="ARBA" id="ARBA00022692"/>
    </source>
</evidence>
<gene>
    <name evidence="6" type="ORF">M8542_24480</name>
</gene>
<feature type="transmembrane region" description="Helical" evidence="5">
    <location>
        <begin position="105"/>
        <end position="123"/>
    </location>
</feature>
<evidence type="ECO:0000313" key="6">
    <source>
        <dbReference type="EMBL" id="MCR6485989.1"/>
    </source>
</evidence>
<dbReference type="Pfam" id="PF13564">
    <property type="entry name" value="DoxX_2"/>
    <property type="match status" value="1"/>
</dbReference>
<dbReference type="InterPro" id="IPR032808">
    <property type="entry name" value="DoxX"/>
</dbReference>
<keyword evidence="7" id="KW-1185">Reference proteome</keyword>
<feature type="transmembrane region" description="Helical" evidence="5">
    <location>
        <begin position="47"/>
        <end position="66"/>
    </location>
</feature>
<keyword evidence="3 5" id="KW-1133">Transmembrane helix</keyword>
<evidence type="ECO:0000256" key="4">
    <source>
        <dbReference type="ARBA" id="ARBA00023136"/>
    </source>
</evidence>
<dbReference type="EMBL" id="JAMXQV010000013">
    <property type="protein sequence ID" value="MCR6485989.1"/>
    <property type="molecule type" value="Genomic_DNA"/>
</dbReference>
<dbReference type="AlphaFoldDB" id="A0A9X2NFW7"/>
<dbReference type="GO" id="GO:0016020">
    <property type="term" value="C:membrane"/>
    <property type="evidence" value="ECO:0007669"/>
    <property type="project" value="UniProtKB-SubCell"/>
</dbReference>